<dbReference type="InterPro" id="IPR044194">
    <property type="entry name" value="BLISTER"/>
</dbReference>
<feature type="region of interest" description="Disordered" evidence="2">
    <location>
        <begin position="316"/>
        <end position="340"/>
    </location>
</feature>
<evidence type="ECO:0000313" key="3">
    <source>
        <dbReference type="EMBL" id="KAK9725413.1"/>
    </source>
</evidence>
<dbReference type="AlphaFoldDB" id="A0AAW1KX22"/>
<evidence type="ECO:0000256" key="1">
    <source>
        <dbReference type="SAM" id="Coils"/>
    </source>
</evidence>
<dbReference type="PANTHER" id="PTHR47490:SF2">
    <property type="entry name" value="PROTEIN BLISTER"/>
    <property type="match status" value="1"/>
</dbReference>
<accession>A0AAW1KX22</accession>
<comment type="caution">
    <text evidence="3">The sequence shown here is derived from an EMBL/GenBank/DDBJ whole genome shotgun (WGS) entry which is preliminary data.</text>
</comment>
<feature type="region of interest" description="Disordered" evidence="2">
    <location>
        <begin position="79"/>
        <end position="105"/>
    </location>
</feature>
<feature type="compositionally biased region" description="Basic and acidic residues" evidence="2">
    <location>
        <begin position="10"/>
        <end position="28"/>
    </location>
</feature>
<feature type="region of interest" description="Disordered" evidence="2">
    <location>
        <begin position="226"/>
        <end position="248"/>
    </location>
</feature>
<feature type="compositionally biased region" description="Polar residues" evidence="2">
    <location>
        <begin position="39"/>
        <end position="48"/>
    </location>
</feature>
<feature type="coiled-coil region" evidence="1">
    <location>
        <begin position="667"/>
        <end position="694"/>
    </location>
</feature>
<dbReference type="Gene3D" id="1.10.287.1490">
    <property type="match status" value="1"/>
</dbReference>
<feature type="compositionally biased region" description="Basic and acidic residues" evidence="2">
    <location>
        <begin position="226"/>
        <end position="235"/>
    </location>
</feature>
<protein>
    <submittedName>
        <fullName evidence="3">Uncharacterized protein</fullName>
    </submittedName>
</protein>
<dbReference type="PANTHER" id="PTHR47490">
    <property type="entry name" value="PROTEIN BLISTER"/>
    <property type="match status" value="1"/>
</dbReference>
<dbReference type="EMBL" id="JBDFQZ010000005">
    <property type="protein sequence ID" value="KAK9725413.1"/>
    <property type="molecule type" value="Genomic_DNA"/>
</dbReference>
<keyword evidence="4" id="KW-1185">Reference proteome</keyword>
<dbReference type="Proteomes" id="UP001443914">
    <property type="component" value="Unassembled WGS sequence"/>
</dbReference>
<gene>
    <name evidence="3" type="ORF">RND81_05G141700</name>
</gene>
<dbReference type="GO" id="GO:0040008">
    <property type="term" value="P:regulation of growth"/>
    <property type="evidence" value="ECO:0007669"/>
    <property type="project" value="InterPro"/>
</dbReference>
<name>A0AAW1KX22_SAPOF</name>
<organism evidence="3 4">
    <name type="scientific">Saponaria officinalis</name>
    <name type="common">Common soapwort</name>
    <name type="synonym">Lychnis saponaria</name>
    <dbReference type="NCBI Taxonomy" id="3572"/>
    <lineage>
        <taxon>Eukaryota</taxon>
        <taxon>Viridiplantae</taxon>
        <taxon>Streptophyta</taxon>
        <taxon>Embryophyta</taxon>
        <taxon>Tracheophyta</taxon>
        <taxon>Spermatophyta</taxon>
        <taxon>Magnoliopsida</taxon>
        <taxon>eudicotyledons</taxon>
        <taxon>Gunneridae</taxon>
        <taxon>Pentapetalae</taxon>
        <taxon>Caryophyllales</taxon>
        <taxon>Caryophyllaceae</taxon>
        <taxon>Caryophylleae</taxon>
        <taxon>Saponaria</taxon>
    </lineage>
</organism>
<keyword evidence="1" id="KW-0175">Coiled coil</keyword>
<feature type="compositionally biased region" description="Basic and acidic residues" evidence="2">
    <location>
        <begin position="84"/>
        <end position="96"/>
    </location>
</feature>
<reference evidence="3" key="1">
    <citation type="submission" date="2024-03" db="EMBL/GenBank/DDBJ databases">
        <title>WGS assembly of Saponaria officinalis var. Norfolk2.</title>
        <authorList>
            <person name="Jenkins J."/>
            <person name="Shu S."/>
            <person name="Grimwood J."/>
            <person name="Barry K."/>
            <person name="Goodstein D."/>
            <person name="Schmutz J."/>
            <person name="Leebens-Mack J."/>
            <person name="Osbourn A."/>
        </authorList>
    </citation>
    <scope>NUCLEOTIDE SEQUENCE [LARGE SCALE GENOMIC DNA]</scope>
    <source>
        <strain evidence="3">JIC</strain>
    </source>
</reference>
<dbReference type="SUPFAM" id="SSF58100">
    <property type="entry name" value="Bacterial hemolysins"/>
    <property type="match status" value="1"/>
</dbReference>
<evidence type="ECO:0000256" key="2">
    <source>
        <dbReference type="SAM" id="MobiDB-lite"/>
    </source>
</evidence>
<evidence type="ECO:0000313" key="4">
    <source>
        <dbReference type="Proteomes" id="UP001443914"/>
    </source>
</evidence>
<feature type="coiled-coil region" evidence="1">
    <location>
        <begin position="398"/>
        <end position="572"/>
    </location>
</feature>
<sequence length="749" mass="82642">MASAQVLSESAKKDELREAGRRRLEEFRKKKGAKKSAATSQPRLSNSTEAEKQSTDHGPVPVDSAGLAYRTTDALTVTSGFAGDSEKEHGFGHDNGSETGPQEKFNFESGNSNSVMLPVLSKQLGSTSNVPDLEYQRDSIYAPNSNPPIATFGTDIEDGERDVAISLGSQGGFLGGGESYFPTNFYGGDKDTKSSQILPNSNVSSKGFTATPYSEGRFTSLLHEHKEPVSTHPNRDSQGSTLELDHKQHGLTFNNDLRSNIDERRPIDSVGGFFDIGSQRASEGLNSDTSSQVPGISSSAVADTYVRRSRPSFLDSLNIGRDSPASDPPLGENKKFTTSRLTGSDSAVSSWAQDPATFAPVEPFPTPVYSNTSDYFGNGFMEKKIFENSMESNFQFNSQRQTEDFAALEQHIEDLTQEKFSLQRAMEASKALAESLATENSSLTESYNQQASLVSQLKTEMERLQEEIKARLAELEAMKAEFTNAHLECNAADERAKLLASEVISLEEKALRLRSNELKLERELENSKVEIASCKKKMSSLEKERRDLQQTIDALQEEKKLLQSKLRKASTRETSVDLNRGLYKKDASTSTNELENTSEQASSNIFHDDTDNLLSLLENRSAAFEDSSMVIPPDQVQVIQNINSLLSEIMSEKEEVTQALIREVSTNAKLKDMNKELSHKLEVQTQRLELLTAQSMASENVPARQPTGSHTARETIAYADEGDEVVERVLGWIMKLFPGGPSKRRTSRL</sequence>
<feature type="region of interest" description="Disordered" evidence="2">
    <location>
        <begin position="1"/>
        <end position="67"/>
    </location>
</feature>
<proteinExistence type="predicted"/>